<evidence type="ECO:0000313" key="3">
    <source>
        <dbReference type="EMBL" id="AMW08791.1"/>
    </source>
</evidence>
<evidence type="ECO:0000259" key="2">
    <source>
        <dbReference type="Pfam" id="PF00668"/>
    </source>
</evidence>
<dbReference type="Pfam" id="PF00501">
    <property type="entry name" value="AMP-binding"/>
    <property type="match status" value="1"/>
</dbReference>
<dbReference type="Proteomes" id="UP000076096">
    <property type="component" value="Chromosome"/>
</dbReference>
<dbReference type="InterPro" id="IPR023213">
    <property type="entry name" value="CAT-like_dom_sf"/>
</dbReference>
<dbReference type="PANTHER" id="PTHR45527">
    <property type="entry name" value="NONRIBOSOMAL PEPTIDE SYNTHETASE"/>
    <property type="match status" value="1"/>
</dbReference>
<proteinExistence type="predicted"/>
<reference evidence="4" key="1">
    <citation type="submission" date="2016-04" db="EMBL/GenBank/DDBJ databases">
        <authorList>
            <person name="Zhang B."/>
        </authorList>
    </citation>
    <scope>NUCLEOTIDE SEQUENCE [LARGE SCALE GENOMIC DNA]</scope>
    <source>
        <strain evidence="4">S10</strain>
    </source>
</reference>
<dbReference type="GO" id="GO:0008610">
    <property type="term" value="P:lipid biosynthetic process"/>
    <property type="evidence" value="ECO:0007669"/>
    <property type="project" value="UniProtKB-ARBA"/>
</dbReference>
<protein>
    <recommendedName>
        <fullName evidence="5">AMP-dependent synthetase/ligase domain-containing protein</fullName>
    </recommendedName>
</protein>
<dbReference type="PANTHER" id="PTHR45527:SF1">
    <property type="entry name" value="FATTY ACID SYNTHASE"/>
    <property type="match status" value="1"/>
</dbReference>
<feature type="domain" description="AMP-dependent synthetase/ligase" evidence="1">
    <location>
        <begin position="147"/>
        <end position="237"/>
    </location>
</feature>
<dbReference type="EMBL" id="CP015098">
    <property type="protein sequence ID" value="AMW08791.1"/>
    <property type="molecule type" value="Genomic_DNA"/>
</dbReference>
<evidence type="ECO:0000313" key="4">
    <source>
        <dbReference type="Proteomes" id="UP000076096"/>
    </source>
</evidence>
<dbReference type="GO" id="GO:0005829">
    <property type="term" value="C:cytosol"/>
    <property type="evidence" value="ECO:0007669"/>
    <property type="project" value="TreeGrafter"/>
</dbReference>
<organism evidence="3 4">
    <name type="scientific">Streptomyces qaidamensis</name>
    <dbReference type="NCBI Taxonomy" id="1783515"/>
    <lineage>
        <taxon>Bacteria</taxon>
        <taxon>Bacillati</taxon>
        <taxon>Actinomycetota</taxon>
        <taxon>Actinomycetes</taxon>
        <taxon>Kitasatosporales</taxon>
        <taxon>Streptomycetaceae</taxon>
        <taxon>Streptomyces</taxon>
        <taxon>Streptomyces aurantiacus group</taxon>
    </lineage>
</organism>
<sequence>MRETALGAYAHQDVPFEQLVDELVTERDRSRTPLFQVLFSYVADGGVYTNPDGVLPSKFDLSVRIEGSGDTLSGQIEYSTALFDAATMERLAGHLVTLLDAVVLDPGQRVGELPVLSAGERELVVEGWNASSVELPAVAGVHELIAEWAVAAPDAVAVVAGGESVTYGGLMVRANRLAHLLRGCRRRVGGGAVSAAWGGHGRGGAGGVAGCVLPLDPEYPADRLEFMLADAGVRVVVGEGRGGAARRAGCVAG</sequence>
<dbReference type="KEGG" id="stsi:A4E84_04305"/>
<dbReference type="Pfam" id="PF00668">
    <property type="entry name" value="Condensation"/>
    <property type="match status" value="1"/>
</dbReference>
<dbReference type="GO" id="GO:0031177">
    <property type="term" value="F:phosphopantetheine binding"/>
    <property type="evidence" value="ECO:0007669"/>
    <property type="project" value="TreeGrafter"/>
</dbReference>
<dbReference type="AlphaFoldDB" id="A0A143BUI0"/>
<dbReference type="InterPro" id="IPR000873">
    <property type="entry name" value="AMP-dep_synth/lig_dom"/>
</dbReference>
<evidence type="ECO:0008006" key="5">
    <source>
        <dbReference type="Google" id="ProtNLM"/>
    </source>
</evidence>
<name>A0A143BUI0_9ACTN</name>
<feature type="domain" description="Condensation" evidence="2">
    <location>
        <begin position="1"/>
        <end position="122"/>
    </location>
</feature>
<dbReference type="STRING" id="1783515.A4E84_04305"/>
<dbReference type="Gene3D" id="3.30.559.30">
    <property type="entry name" value="Nonribosomal peptide synthetase, condensation domain"/>
    <property type="match status" value="1"/>
</dbReference>
<dbReference type="InterPro" id="IPR042099">
    <property type="entry name" value="ANL_N_sf"/>
</dbReference>
<dbReference type="Gene3D" id="3.40.50.12780">
    <property type="entry name" value="N-terminal domain of ligase-like"/>
    <property type="match status" value="1"/>
</dbReference>
<accession>A0A143BUI0</accession>
<evidence type="ECO:0000259" key="1">
    <source>
        <dbReference type="Pfam" id="PF00501"/>
    </source>
</evidence>
<gene>
    <name evidence="3" type="ORF">A4E84_04305</name>
</gene>
<dbReference type="SUPFAM" id="SSF56801">
    <property type="entry name" value="Acetyl-CoA synthetase-like"/>
    <property type="match status" value="1"/>
</dbReference>
<dbReference type="GO" id="GO:0043041">
    <property type="term" value="P:amino acid activation for nonribosomal peptide biosynthetic process"/>
    <property type="evidence" value="ECO:0007669"/>
    <property type="project" value="TreeGrafter"/>
</dbReference>
<keyword evidence="4" id="KW-1185">Reference proteome</keyword>
<dbReference type="InterPro" id="IPR001242">
    <property type="entry name" value="Condensation_dom"/>
</dbReference>
<dbReference type="Gene3D" id="3.30.559.10">
    <property type="entry name" value="Chloramphenicol acetyltransferase-like domain"/>
    <property type="match status" value="1"/>
</dbReference>
<dbReference type="GO" id="GO:0009239">
    <property type="term" value="P:enterobactin biosynthetic process"/>
    <property type="evidence" value="ECO:0007669"/>
    <property type="project" value="TreeGrafter"/>
</dbReference>
<dbReference type="SUPFAM" id="SSF52777">
    <property type="entry name" value="CoA-dependent acyltransferases"/>
    <property type="match status" value="1"/>
</dbReference>
<dbReference type="GO" id="GO:0047527">
    <property type="term" value="F:2,3-dihydroxybenzoate-serine ligase activity"/>
    <property type="evidence" value="ECO:0007669"/>
    <property type="project" value="TreeGrafter"/>
</dbReference>
<dbReference type="GO" id="GO:0009366">
    <property type="term" value="C:enterobactin synthetase complex"/>
    <property type="evidence" value="ECO:0007669"/>
    <property type="project" value="TreeGrafter"/>
</dbReference>